<dbReference type="InterPro" id="IPR004629">
    <property type="entry name" value="WecG_TagA_CpsF"/>
</dbReference>
<dbReference type="GO" id="GO:0016758">
    <property type="term" value="F:hexosyltransferase activity"/>
    <property type="evidence" value="ECO:0007669"/>
    <property type="project" value="TreeGrafter"/>
</dbReference>
<keyword evidence="4" id="KW-1185">Reference proteome</keyword>
<dbReference type="PANTHER" id="PTHR34136:SF1">
    <property type="entry name" value="UDP-N-ACETYL-D-MANNOSAMINURONIC ACID TRANSFERASE"/>
    <property type="match status" value="1"/>
</dbReference>
<evidence type="ECO:0000256" key="2">
    <source>
        <dbReference type="ARBA" id="ARBA00022679"/>
    </source>
</evidence>
<gene>
    <name evidence="3" type="ORF">PXH66_05855</name>
</gene>
<evidence type="ECO:0000256" key="1">
    <source>
        <dbReference type="ARBA" id="ARBA00022676"/>
    </source>
</evidence>
<protein>
    <submittedName>
        <fullName evidence="3">WecB/TagA/CpsF family glycosyltransferase</fullName>
    </submittedName>
</protein>
<dbReference type="PANTHER" id="PTHR34136">
    <property type="match status" value="1"/>
</dbReference>
<reference evidence="3" key="1">
    <citation type="submission" date="2023-03" db="EMBL/GenBank/DDBJ databases">
        <title>Lomoglobus Profundus gen. nov., sp. nov., a novel member of the phylum Verrucomicrobia, isolated from deep-marine sediment of South China Sea.</title>
        <authorList>
            <person name="Ahmad T."/>
            <person name="Ishaq S.E."/>
            <person name="Wang F."/>
        </authorList>
    </citation>
    <scope>NUCLEOTIDE SEQUENCE</scope>
    <source>
        <strain evidence="3">LMO-M01</strain>
    </source>
</reference>
<dbReference type="AlphaFoldDB" id="A0AAF0CQT1"/>
<evidence type="ECO:0000313" key="4">
    <source>
        <dbReference type="Proteomes" id="UP001218638"/>
    </source>
</evidence>
<dbReference type="KEGG" id="slom:PXH66_05855"/>
<evidence type="ECO:0000313" key="3">
    <source>
        <dbReference type="EMBL" id="WED66370.1"/>
    </source>
</evidence>
<dbReference type="EMBL" id="CP119075">
    <property type="protein sequence ID" value="WED66370.1"/>
    <property type="molecule type" value="Genomic_DNA"/>
</dbReference>
<dbReference type="RefSeq" id="WP_330930407.1">
    <property type="nucleotide sequence ID" value="NZ_CP119075.1"/>
</dbReference>
<keyword evidence="2" id="KW-0808">Transferase</keyword>
<dbReference type="Proteomes" id="UP001218638">
    <property type="component" value="Chromosome"/>
</dbReference>
<keyword evidence="1" id="KW-0328">Glycosyltransferase</keyword>
<dbReference type="Pfam" id="PF03808">
    <property type="entry name" value="Glyco_tran_WecG"/>
    <property type="match status" value="1"/>
</dbReference>
<proteinExistence type="predicted"/>
<accession>A0AAF0CQT1</accession>
<organism evidence="3 4">
    <name type="scientific">Synoicihabitans lomoniglobus</name>
    <dbReference type="NCBI Taxonomy" id="2909285"/>
    <lineage>
        <taxon>Bacteria</taxon>
        <taxon>Pseudomonadati</taxon>
        <taxon>Verrucomicrobiota</taxon>
        <taxon>Opitutia</taxon>
        <taxon>Opitutales</taxon>
        <taxon>Opitutaceae</taxon>
        <taxon>Synoicihabitans</taxon>
    </lineage>
</organism>
<sequence>MATASPLTSHPTQRILGIDFFVGSMDAAVDCILEGGLVVAPSGPGLAVDLMRSSEYRQALQTADLAITDSGYMILLWRLFQRQKLPRLSGLRFLRVLLERSQLKSPGSVFWVMPSEAESVRNRTWLEEQGYPITDDDIYIAPFYGKDAINDPELLSRIETRKPQIVMMCIGGGVQERVGLFLRESLSCKPGIACLGAAIAFLTGGQTNIPPWGDKVFLGWLLRILSDPKKFGPRYWNSIRLAPILFRYREHLPPLQAKSRV</sequence>
<name>A0AAF0CQT1_9BACT</name>